<dbReference type="EMBL" id="FZOR01000054">
    <property type="protein sequence ID" value="SNT59816.1"/>
    <property type="molecule type" value="Genomic_DNA"/>
</dbReference>
<keyword evidence="2" id="KW-0560">Oxidoreductase</keyword>
<feature type="binding site" evidence="3">
    <location>
        <position position="247"/>
    </location>
    <ligand>
        <name>FAD</name>
        <dbReference type="ChEBI" id="CHEBI:57692"/>
    </ligand>
</feature>
<evidence type="ECO:0000256" key="3">
    <source>
        <dbReference type="PIRSR" id="PIRSR601613-1"/>
    </source>
</evidence>
<reference evidence="5 6" key="1">
    <citation type="submission" date="2017-06" db="EMBL/GenBank/DDBJ databases">
        <authorList>
            <person name="Kim H.J."/>
            <person name="Triplett B.A."/>
        </authorList>
    </citation>
    <scope>NUCLEOTIDE SEQUENCE [LARGE SCALE GENOMIC DNA]</scope>
    <source>
        <strain evidence="5 6">DSM 44715</strain>
    </source>
</reference>
<dbReference type="Proteomes" id="UP000198318">
    <property type="component" value="Unassembled WGS sequence"/>
</dbReference>
<proteinExistence type="predicted"/>
<dbReference type="RefSeq" id="WP_089330536.1">
    <property type="nucleotide sequence ID" value="NZ_FZOR01000054.1"/>
</dbReference>
<organism evidence="5 6">
    <name type="scientific">Actinomadura meyerae</name>
    <dbReference type="NCBI Taxonomy" id="240840"/>
    <lineage>
        <taxon>Bacteria</taxon>
        <taxon>Bacillati</taxon>
        <taxon>Actinomycetota</taxon>
        <taxon>Actinomycetes</taxon>
        <taxon>Streptosporangiales</taxon>
        <taxon>Thermomonosporaceae</taxon>
        <taxon>Actinomadura</taxon>
    </lineage>
</organism>
<dbReference type="SUPFAM" id="SSF51905">
    <property type="entry name" value="FAD/NAD(P)-binding domain"/>
    <property type="match status" value="1"/>
</dbReference>
<evidence type="ECO:0000313" key="5">
    <source>
        <dbReference type="EMBL" id="SNT59816.1"/>
    </source>
</evidence>
<protein>
    <submittedName>
        <fullName evidence="5">Squalene-associated FAD-dependent desaturase</fullName>
    </submittedName>
</protein>
<gene>
    <name evidence="5" type="ORF">SAMN05443665_105419</name>
</gene>
<dbReference type="Pfam" id="PF01593">
    <property type="entry name" value="Amino_oxidase"/>
    <property type="match status" value="1"/>
</dbReference>
<dbReference type="GO" id="GO:0016491">
    <property type="term" value="F:oxidoreductase activity"/>
    <property type="evidence" value="ECO:0007669"/>
    <property type="project" value="UniProtKB-KW"/>
</dbReference>
<evidence type="ECO:0000256" key="2">
    <source>
        <dbReference type="ARBA" id="ARBA00023002"/>
    </source>
</evidence>
<evidence type="ECO:0000313" key="6">
    <source>
        <dbReference type="Proteomes" id="UP000198318"/>
    </source>
</evidence>
<dbReference type="InterPro" id="IPR002937">
    <property type="entry name" value="Amino_oxidase"/>
</dbReference>
<dbReference type="InterPro" id="IPR050464">
    <property type="entry name" value="Zeta_carotene_desat/Oxidored"/>
</dbReference>
<feature type="binding site" evidence="3">
    <location>
        <begin position="43"/>
        <end position="44"/>
    </location>
    <ligand>
        <name>FAD</name>
        <dbReference type="ChEBI" id="CHEBI:57692"/>
    </ligand>
</feature>
<dbReference type="InterPro" id="IPR001613">
    <property type="entry name" value="Flavin_amine_oxidase"/>
</dbReference>
<accession>A0A239NY91</accession>
<comment type="cofactor">
    <cofactor evidence="1">
        <name>FAD</name>
        <dbReference type="ChEBI" id="CHEBI:57692"/>
    </cofactor>
</comment>
<dbReference type="NCBIfam" id="TIGR03467">
    <property type="entry name" value="HpnE"/>
    <property type="match status" value="1"/>
</dbReference>
<dbReference type="PRINTS" id="PR00757">
    <property type="entry name" value="AMINEOXDASEF"/>
</dbReference>
<dbReference type="PANTHER" id="PTHR42923">
    <property type="entry name" value="PROTOPORPHYRINOGEN OXIDASE"/>
    <property type="match status" value="1"/>
</dbReference>
<dbReference type="PANTHER" id="PTHR42923:SF47">
    <property type="entry name" value="BLR3003 PROTEIN"/>
    <property type="match status" value="1"/>
</dbReference>
<name>A0A239NY91_9ACTN</name>
<feature type="domain" description="Amine oxidase" evidence="4">
    <location>
        <begin position="23"/>
        <end position="448"/>
    </location>
</feature>
<evidence type="ECO:0000256" key="1">
    <source>
        <dbReference type="ARBA" id="ARBA00001974"/>
    </source>
</evidence>
<dbReference type="Gene3D" id="3.50.50.60">
    <property type="entry name" value="FAD/NAD(P)-binding domain"/>
    <property type="match status" value="1"/>
</dbReference>
<dbReference type="InterPro" id="IPR036188">
    <property type="entry name" value="FAD/NAD-bd_sf"/>
</dbReference>
<sequence length="463" mass="48857">MTTRTGDARADGQGEVAIVGGGLAGVTTALALQETGIRTTIYEARPRLGGATHSFTRGGLTVDNGQHIFLKCCSAYQGLLGRLGAADRVRVQDRLDIPVLTPGGATGRLRRAKAPGPLHLVPALARYRLLPPADRVRAVRASLALDRLDPDDPAHDGTTIGTWLARHGQRPAARDALWDLFVTAALNIRLDEAALGPAAMVCQTGLLGRSDAADIGVPAIPLGDLHGTLAAAKIERGGGRIELGAKVTAVDAGQKLVVNGSPVSADAVVVAVPHRVASSLVPAEASPERGRWDGLGSSPIVNVHVVYDRPVLRVDGRDEPFAAAVGSPVQWVFDRTAISGLAGGGQYLAVSVSAADRWIDTPTAELRSVYLAELERLFPAARRARVTDFFVTRERHATFRQSPGSGALRPASATRLPWLFLAGAWTDTGWPDTMEGAVRSGLTAARLVRRHLNRVRSDGVSGR</sequence>
<evidence type="ECO:0000259" key="4">
    <source>
        <dbReference type="Pfam" id="PF01593"/>
    </source>
</evidence>
<keyword evidence="6" id="KW-1185">Reference proteome</keyword>
<dbReference type="InterPro" id="IPR017830">
    <property type="entry name" value="SQase_HpnE"/>
</dbReference>
<dbReference type="AlphaFoldDB" id="A0A239NY91"/>
<dbReference type="OrthoDB" id="7849608at2"/>